<feature type="region of interest" description="Disordered" evidence="1">
    <location>
        <begin position="1"/>
        <end position="21"/>
    </location>
</feature>
<dbReference type="EMBL" id="JBANQN010000009">
    <property type="protein sequence ID" value="KAK6781179.1"/>
    <property type="molecule type" value="Genomic_DNA"/>
</dbReference>
<accession>A0AAN8Y6J7</accession>
<name>A0AAN8Y6J7_SOLBU</name>
<reference evidence="2 3" key="1">
    <citation type="submission" date="2024-02" db="EMBL/GenBank/DDBJ databases">
        <title>de novo genome assembly of Solanum bulbocastanum strain 11H21.</title>
        <authorList>
            <person name="Hosaka A.J."/>
        </authorList>
    </citation>
    <scope>NUCLEOTIDE SEQUENCE [LARGE SCALE GENOMIC DNA]</scope>
    <source>
        <tissue evidence="2">Young leaves</tissue>
    </source>
</reference>
<protein>
    <submittedName>
        <fullName evidence="2">Uncharacterized protein</fullName>
    </submittedName>
</protein>
<evidence type="ECO:0000313" key="2">
    <source>
        <dbReference type="EMBL" id="KAK6781179.1"/>
    </source>
</evidence>
<dbReference type="AlphaFoldDB" id="A0AAN8Y6J7"/>
<dbReference type="Proteomes" id="UP001371456">
    <property type="component" value="Unassembled WGS sequence"/>
</dbReference>
<gene>
    <name evidence="2" type="ORF">RDI58_023363</name>
</gene>
<feature type="compositionally biased region" description="Polar residues" evidence="1">
    <location>
        <begin position="1"/>
        <end position="11"/>
    </location>
</feature>
<evidence type="ECO:0000256" key="1">
    <source>
        <dbReference type="SAM" id="MobiDB-lite"/>
    </source>
</evidence>
<evidence type="ECO:0000313" key="3">
    <source>
        <dbReference type="Proteomes" id="UP001371456"/>
    </source>
</evidence>
<keyword evidence="3" id="KW-1185">Reference proteome</keyword>
<proteinExistence type="predicted"/>
<sequence length="66" mass="7334">MSKQTVVTPQKSPRLVEETSTDEVHASSFNILTQTLPQKIVETPARGGFLSFERSKGEKTRSKEKG</sequence>
<organism evidence="2 3">
    <name type="scientific">Solanum bulbocastanum</name>
    <name type="common">Wild potato</name>
    <dbReference type="NCBI Taxonomy" id="147425"/>
    <lineage>
        <taxon>Eukaryota</taxon>
        <taxon>Viridiplantae</taxon>
        <taxon>Streptophyta</taxon>
        <taxon>Embryophyta</taxon>
        <taxon>Tracheophyta</taxon>
        <taxon>Spermatophyta</taxon>
        <taxon>Magnoliopsida</taxon>
        <taxon>eudicotyledons</taxon>
        <taxon>Gunneridae</taxon>
        <taxon>Pentapetalae</taxon>
        <taxon>asterids</taxon>
        <taxon>lamiids</taxon>
        <taxon>Solanales</taxon>
        <taxon>Solanaceae</taxon>
        <taxon>Solanoideae</taxon>
        <taxon>Solaneae</taxon>
        <taxon>Solanum</taxon>
    </lineage>
</organism>
<comment type="caution">
    <text evidence="2">The sequence shown here is derived from an EMBL/GenBank/DDBJ whole genome shotgun (WGS) entry which is preliminary data.</text>
</comment>
<feature type="compositionally biased region" description="Basic and acidic residues" evidence="1">
    <location>
        <begin position="53"/>
        <end position="66"/>
    </location>
</feature>
<feature type="region of interest" description="Disordered" evidence="1">
    <location>
        <begin position="46"/>
        <end position="66"/>
    </location>
</feature>